<feature type="compositionally biased region" description="Polar residues" evidence="1">
    <location>
        <begin position="32"/>
        <end position="51"/>
    </location>
</feature>
<feature type="compositionally biased region" description="Low complexity" evidence="1">
    <location>
        <begin position="1137"/>
        <end position="1148"/>
    </location>
</feature>
<feature type="compositionally biased region" description="Basic and acidic residues" evidence="1">
    <location>
        <begin position="61"/>
        <end position="72"/>
    </location>
</feature>
<feature type="region of interest" description="Disordered" evidence="1">
    <location>
        <begin position="576"/>
        <end position="638"/>
    </location>
</feature>
<dbReference type="eggNOG" id="ENOG502SYJI">
    <property type="taxonomic scope" value="Eukaryota"/>
</dbReference>
<sequence>MSSSPDPLNDSPTFHGHLIARRTSLNARRGSISPSKQHNSSQRPIRHSSQLELLGSSPKKQTFELDVGDRITPHKIRVTVEAGSSDGENGRPEDVSPMPTRRVRTTTTRVPVKGLEDEDENAATPKRGRGRPRKSMGTPIPVKARGRAGTPKGKRARKTFGGGNEEDGSAMLEIGGNVEVGRGQSRSVSRARKAPHRKAGPFSDDISTTIPRPRRTRRKSISKDHDVISEKNGSSSRSSVDEAVSRSTRDTDRSTYPVVGSSAIEDAEVGDVVIARFHPGDETPRRTGWSSPRIADQSNIPSQSNDQHISNLSNDIYEQNEEESTAASSRRGSISLHSIVDQGMDDGYEKELEVEEEADDEAPREFDTIMESEGFSMISVDSVQSLQEIRSSPWIQADVQQPENLIRNKSLLSIVETHVVEENSFSIIPEEILEAASPKKTQKTRVQNTTHEMRNLQSTREPDNSTRKSHVSRLLAKKATRMEDSFSSIAPEILEAATPKRVVQKKASMSSTIKNDPLYEDSFSAIPGSILEAATPAAKRTTIFEKNGSTQKTVASSNLIVTGSKKSLFPSQVVNATSPRLLTPEETPSPTSDSMPSKVVGSATEVSIPDQELSAHGNPSGEEAPPADSYMASSPPSVAPRRYTYTAHLRQHRNMDREMAETPAITFSSPSLPPPIQLPKLQTGLAHGLPESRRPTLSPIARTGQILQDVIVPLSSPRSRSQSLGSPFKSPAASRTSSSATRGSQNSPSQQERDRPKVSLSANIATLSSHNSNWTRSSSHEDPFSNSTRAHRSPSLHDKEQYTLELPCNRVPRDQTGGSQKSRFESLRSEDAMSWQPEEEIDLSNRSAAAMSKLTSEQRWAAERAEVSKQISSADRRNVIVIGSDVDDGLVSGHDEDEDFDLLLETMGSSSPHQSPDPPQETVPHAPENLEKPRRSKIPSPWRKNSKRLVYSDEVSQFSELVEKEHAIAGNVIEDADMRPVTARRTIIRDQPVEDSDLDLSGWQIPQKSNFKPRGRSDSGAPNLSVLLGGDSPPKLPVISTRSSQVERKPSSSYNKSGNDDTVEAETNQQRDKASFTPIPQKMGFAPKTRIEASAVQESSPRKSVLFGDVAQKEANPLFQSRANIPVVNATISGIASSSQGPYDGSSSLRSSVEKENREIGKRTLKWTETIQLPSNRVTCATSPSKSCLRSPLKTPTASRPSPFESPSKAVAFVSSSPAPRSPKQPLSATTWSKDHWLLLESIMKTHKPSKSPNSGSGSSDVSNQSRRRNSTRVISKLLGRTVRSEGESLVLEQWHLEVVDEFRGLVAGWEEKVVAMRVFALIKGGERRDRTTEGEVRGSRRVVV</sequence>
<dbReference type="HOGENOM" id="CLU_253420_0_0_1"/>
<proteinExistence type="predicted"/>
<feature type="region of interest" description="Disordered" evidence="1">
    <location>
        <begin position="1135"/>
        <end position="1158"/>
    </location>
</feature>
<protein>
    <submittedName>
        <fullName evidence="2">Uncharacterized protein</fullName>
    </submittedName>
</protein>
<feature type="compositionally biased region" description="Low complexity" evidence="1">
    <location>
        <begin position="1251"/>
        <end position="1265"/>
    </location>
</feature>
<feature type="compositionally biased region" description="Polar residues" evidence="1">
    <location>
        <begin position="576"/>
        <end position="595"/>
    </location>
</feature>
<keyword evidence="3" id="KW-1185">Reference proteome</keyword>
<feature type="region of interest" description="Disordered" evidence="1">
    <location>
        <begin position="906"/>
        <end position="941"/>
    </location>
</feature>
<feature type="region of interest" description="Disordered" evidence="1">
    <location>
        <begin position="997"/>
        <end position="1082"/>
    </location>
</feature>
<feature type="compositionally biased region" description="Polar residues" evidence="1">
    <location>
        <begin position="296"/>
        <end position="309"/>
    </location>
</feature>
<accession>S3CUT7</accession>
<gene>
    <name evidence="2" type="ORF">GLAREA_00565</name>
</gene>
<dbReference type="OMA" id="LWEFEAQ"/>
<dbReference type="OrthoDB" id="3946221at2759"/>
<feature type="compositionally biased region" description="Basic and acidic residues" evidence="1">
    <location>
        <begin position="822"/>
        <end position="831"/>
    </location>
</feature>
<evidence type="ECO:0000313" key="3">
    <source>
        <dbReference type="Proteomes" id="UP000016922"/>
    </source>
</evidence>
<feature type="region of interest" description="Disordered" evidence="1">
    <location>
        <begin position="1246"/>
        <end position="1274"/>
    </location>
</feature>
<evidence type="ECO:0000313" key="2">
    <source>
        <dbReference type="EMBL" id="EPE29405.1"/>
    </source>
</evidence>
<name>S3CUT7_GLAL2</name>
<dbReference type="GeneID" id="19459623"/>
<dbReference type="RefSeq" id="XP_008083514.1">
    <property type="nucleotide sequence ID" value="XM_008085323.1"/>
</dbReference>
<dbReference type="STRING" id="1116229.S3CUT7"/>
<feature type="compositionally biased region" description="Polar residues" evidence="1">
    <location>
        <begin position="1"/>
        <end position="12"/>
    </location>
</feature>
<reference evidence="2 3" key="1">
    <citation type="journal article" date="2013" name="BMC Genomics">
        <title>Genomics-driven discovery of the pneumocandin biosynthetic gene cluster in the fungus Glarea lozoyensis.</title>
        <authorList>
            <person name="Chen L."/>
            <person name="Yue Q."/>
            <person name="Zhang X."/>
            <person name="Xiang M."/>
            <person name="Wang C."/>
            <person name="Li S."/>
            <person name="Che Y."/>
            <person name="Ortiz-Lopez F.J."/>
            <person name="Bills G.F."/>
            <person name="Liu X."/>
            <person name="An Z."/>
        </authorList>
    </citation>
    <scope>NUCLEOTIDE SEQUENCE [LARGE SCALE GENOMIC DNA]</scope>
    <source>
        <strain evidence="3">ATCC 20868 / MF5171</strain>
    </source>
</reference>
<feature type="compositionally biased region" description="Low complexity" evidence="1">
    <location>
        <begin position="768"/>
        <end position="777"/>
    </location>
</feature>
<feature type="compositionally biased region" description="Basic residues" evidence="1">
    <location>
        <begin position="189"/>
        <end position="199"/>
    </location>
</feature>
<feature type="region of interest" description="Disordered" evidence="1">
    <location>
        <begin position="716"/>
        <end position="837"/>
    </location>
</feature>
<dbReference type="EMBL" id="KE145367">
    <property type="protein sequence ID" value="EPE29405.1"/>
    <property type="molecule type" value="Genomic_DNA"/>
</dbReference>
<feature type="region of interest" description="Disordered" evidence="1">
    <location>
        <begin position="1178"/>
        <end position="1207"/>
    </location>
</feature>
<dbReference type="KEGG" id="glz:GLAREA_00565"/>
<feature type="region of interest" description="Disordered" evidence="1">
    <location>
        <begin position="1"/>
        <end position="309"/>
    </location>
</feature>
<organism evidence="2 3">
    <name type="scientific">Glarea lozoyensis (strain ATCC 20868 / MF5171)</name>
    <dbReference type="NCBI Taxonomy" id="1116229"/>
    <lineage>
        <taxon>Eukaryota</taxon>
        <taxon>Fungi</taxon>
        <taxon>Dikarya</taxon>
        <taxon>Ascomycota</taxon>
        <taxon>Pezizomycotina</taxon>
        <taxon>Leotiomycetes</taxon>
        <taxon>Helotiales</taxon>
        <taxon>Helotiaceae</taxon>
        <taxon>Glarea</taxon>
    </lineage>
</organism>
<feature type="compositionally biased region" description="Basic and acidic residues" evidence="1">
    <location>
        <begin position="239"/>
        <end position="253"/>
    </location>
</feature>
<evidence type="ECO:0000256" key="1">
    <source>
        <dbReference type="SAM" id="MobiDB-lite"/>
    </source>
</evidence>
<dbReference type="Proteomes" id="UP000016922">
    <property type="component" value="Unassembled WGS sequence"/>
</dbReference>
<feature type="compositionally biased region" description="Polar residues" evidence="1">
    <location>
        <begin position="1178"/>
        <end position="1200"/>
    </location>
</feature>
<feature type="compositionally biased region" description="Low complexity" evidence="1">
    <location>
        <begin position="716"/>
        <end position="744"/>
    </location>
</feature>